<reference evidence="1 2" key="1">
    <citation type="submission" date="2017-12" db="EMBL/GenBank/DDBJ databases">
        <title>High-resolution comparative analysis of great ape genomes.</title>
        <authorList>
            <person name="Pollen A."/>
            <person name="Hastie A."/>
            <person name="Hormozdiari F."/>
            <person name="Dougherty M."/>
            <person name="Liu R."/>
            <person name="Chaisson M."/>
            <person name="Hoppe E."/>
            <person name="Hill C."/>
            <person name="Pang A."/>
            <person name="Hillier L."/>
            <person name="Baker C."/>
            <person name="Armstrong J."/>
            <person name="Shendure J."/>
            <person name="Paten B."/>
            <person name="Wilson R."/>
            <person name="Chao H."/>
            <person name="Schneider V."/>
            <person name="Ventura M."/>
            <person name="Kronenberg Z."/>
            <person name="Murali S."/>
            <person name="Gordon D."/>
            <person name="Cantsilieris S."/>
            <person name="Munson K."/>
            <person name="Nelson B."/>
            <person name="Raja A."/>
            <person name="Underwood J."/>
            <person name="Diekhans M."/>
            <person name="Fiddes I."/>
            <person name="Haussler D."/>
            <person name="Eichler E."/>
        </authorList>
    </citation>
    <scope>NUCLEOTIDE SEQUENCE [LARGE SCALE GENOMIC DNA]</scope>
    <source>
        <strain evidence="1">Yerkes chimp pedigree #C0471</strain>
    </source>
</reference>
<dbReference type="Gene3D" id="1.10.287.2070">
    <property type="match status" value="1"/>
</dbReference>
<dbReference type="EMBL" id="NBAG03000314">
    <property type="protein sequence ID" value="PNI41843.1"/>
    <property type="molecule type" value="Genomic_DNA"/>
</dbReference>
<proteinExistence type="predicted"/>
<dbReference type="Proteomes" id="UP000236370">
    <property type="component" value="Unassembled WGS sequence"/>
</dbReference>
<protein>
    <submittedName>
        <fullName evidence="1">STARD8 isoform 1</fullName>
    </submittedName>
</protein>
<name>A0A2J8L3I9_PANTR</name>
<dbReference type="SUPFAM" id="SSF47769">
    <property type="entry name" value="SAM/Pointed domain"/>
    <property type="match status" value="1"/>
</dbReference>
<dbReference type="InterPro" id="IPR013761">
    <property type="entry name" value="SAM/pointed_sf"/>
</dbReference>
<dbReference type="AlphaFoldDB" id="A0A2J8L3I9"/>
<evidence type="ECO:0000313" key="2">
    <source>
        <dbReference type="Proteomes" id="UP000236370"/>
    </source>
</evidence>
<accession>A0A2J8L3I9</accession>
<evidence type="ECO:0000313" key="1">
    <source>
        <dbReference type="EMBL" id="PNI41843.1"/>
    </source>
</evidence>
<sequence>MPLLDVFWSCFRKVKCFPLLQVKKNAEAEAKRACEWLRATGFPQYVQLFEGG</sequence>
<gene>
    <name evidence="1" type="ORF">CK820_G0033169</name>
</gene>
<organism evidence="1 2">
    <name type="scientific">Pan troglodytes</name>
    <name type="common">Chimpanzee</name>
    <dbReference type="NCBI Taxonomy" id="9598"/>
    <lineage>
        <taxon>Eukaryota</taxon>
        <taxon>Metazoa</taxon>
        <taxon>Chordata</taxon>
        <taxon>Craniata</taxon>
        <taxon>Vertebrata</taxon>
        <taxon>Euteleostomi</taxon>
        <taxon>Mammalia</taxon>
        <taxon>Eutheria</taxon>
        <taxon>Euarchontoglires</taxon>
        <taxon>Primates</taxon>
        <taxon>Haplorrhini</taxon>
        <taxon>Catarrhini</taxon>
        <taxon>Hominidae</taxon>
        <taxon>Pan</taxon>
    </lineage>
</organism>
<comment type="caution">
    <text evidence="1">The sequence shown here is derived from an EMBL/GenBank/DDBJ whole genome shotgun (WGS) entry which is preliminary data.</text>
</comment>